<dbReference type="AlphaFoldDB" id="A0A8J2QFG6"/>
<dbReference type="Proteomes" id="UP000789524">
    <property type="component" value="Unassembled WGS sequence"/>
</dbReference>
<protein>
    <submittedName>
        <fullName evidence="6">(African queen) hypothetical protein</fullName>
    </submittedName>
</protein>
<comment type="caution">
    <text evidence="6">The sequence shown here is derived from an EMBL/GenBank/DDBJ whole genome shotgun (WGS) entry which is preliminary data.</text>
</comment>
<keyword evidence="2" id="KW-0963">Cytoplasm</keyword>
<evidence type="ECO:0000256" key="2">
    <source>
        <dbReference type="ARBA" id="ARBA00022490"/>
    </source>
</evidence>
<keyword evidence="3" id="KW-0677">Repeat</keyword>
<reference evidence="6" key="1">
    <citation type="submission" date="2021-09" db="EMBL/GenBank/DDBJ databases">
        <authorList>
            <person name="Martin H S."/>
        </authorList>
    </citation>
    <scope>NUCLEOTIDE SEQUENCE</scope>
</reference>
<proteinExistence type="predicted"/>
<dbReference type="PANTHER" id="PTHR11242">
    <property type="entry name" value="ARYL HYDROCARBON RECEPTOR INTERACTING PROTEIN RELATED"/>
    <property type="match status" value="1"/>
</dbReference>
<gene>
    <name evidence="6" type="ORF">DCHRY22_LOCUS3194</name>
</gene>
<evidence type="ECO:0000313" key="6">
    <source>
        <dbReference type="EMBL" id="CAG9561742.1"/>
    </source>
</evidence>
<dbReference type="GO" id="GO:0003755">
    <property type="term" value="F:peptidyl-prolyl cis-trans isomerase activity"/>
    <property type="evidence" value="ECO:0007669"/>
    <property type="project" value="InterPro"/>
</dbReference>
<evidence type="ECO:0000256" key="4">
    <source>
        <dbReference type="ARBA" id="ARBA00022803"/>
    </source>
</evidence>
<evidence type="ECO:0000313" key="7">
    <source>
        <dbReference type="Proteomes" id="UP000789524"/>
    </source>
</evidence>
<evidence type="ECO:0000256" key="1">
    <source>
        <dbReference type="ARBA" id="ARBA00004496"/>
    </source>
</evidence>
<dbReference type="OrthoDB" id="5829758at2759"/>
<dbReference type="InterPro" id="IPR046357">
    <property type="entry name" value="PPIase_dom_sf"/>
</dbReference>
<dbReference type="InterPro" id="IPR039663">
    <property type="entry name" value="AIP/AIPL1/TTC9"/>
</dbReference>
<dbReference type="PANTHER" id="PTHR11242:SF0">
    <property type="entry name" value="TPR_REGION DOMAIN-CONTAINING PROTEIN"/>
    <property type="match status" value="1"/>
</dbReference>
<dbReference type="InterPro" id="IPR011990">
    <property type="entry name" value="TPR-like_helical_dom_sf"/>
</dbReference>
<dbReference type="SMART" id="SM00028">
    <property type="entry name" value="TPR"/>
    <property type="match status" value="3"/>
</dbReference>
<dbReference type="InterPro" id="IPR056277">
    <property type="entry name" value="PPIase_AIP"/>
</dbReference>
<dbReference type="SUPFAM" id="SSF48452">
    <property type="entry name" value="TPR-like"/>
    <property type="match status" value="1"/>
</dbReference>
<dbReference type="InterPro" id="IPR019734">
    <property type="entry name" value="TPR_rpt"/>
</dbReference>
<keyword evidence="4" id="KW-0802">TPR repeat</keyword>
<comment type="subcellular location">
    <subcellularLocation>
        <location evidence="1">Cytoplasm</location>
    </subcellularLocation>
</comment>
<dbReference type="Gene3D" id="3.10.50.40">
    <property type="match status" value="1"/>
</dbReference>
<dbReference type="GO" id="GO:0005737">
    <property type="term" value="C:cytoplasm"/>
    <property type="evidence" value="ECO:0007669"/>
    <property type="project" value="UniProtKB-SubCell"/>
</dbReference>
<dbReference type="EMBL" id="CAKASE010000047">
    <property type="protein sequence ID" value="CAG9561742.1"/>
    <property type="molecule type" value="Genomic_DNA"/>
</dbReference>
<dbReference type="FunFam" id="1.25.40.10:FF:000052">
    <property type="entry name" value="Aryl-hydrocarbon-interacting protein-like 1"/>
    <property type="match status" value="1"/>
</dbReference>
<dbReference type="Pfam" id="PF23322">
    <property type="entry name" value="PPIase_AIP"/>
    <property type="match status" value="1"/>
</dbReference>
<evidence type="ECO:0000256" key="3">
    <source>
        <dbReference type="ARBA" id="ARBA00022737"/>
    </source>
</evidence>
<accession>A0A8J2QFG6</accession>
<name>A0A8J2QFG6_9NEOP</name>
<organism evidence="6 7">
    <name type="scientific">Danaus chrysippus</name>
    <name type="common">African queen</name>
    <dbReference type="NCBI Taxonomy" id="151541"/>
    <lineage>
        <taxon>Eukaryota</taxon>
        <taxon>Metazoa</taxon>
        <taxon>Ecdysozoa</taxon>
        <taxon>Arthropoda</taxon>
        <taxon>Hexapoda</taxon>
        <taxon>Insecta</taxon>
        <taxon>Pterygota</taxon>
        <taxon>Neoptera</taxon>
        <taxon>Endopterygota</taxon>
        <taxon>Lepidoptera</taxon>
        <taxon>Glossata</taxon>
        <taxon>Ditrysia</taxon>
        <taxon>Papilionoidea</taxon>
        <taxon>Nymphalidae</taxon>
        <taxon>Danainae</taxon>
        <taxon>Danaini</taxon>
        <taxon>Danaina</taxon>
        <taxon>Danaus</taxon>
        <taxon>Anosia</taxon>
    </lineage>
</organism>
<sequence length="326" mass="38069">MKMTTATPITKNIIHVGQKYIPIEDGSKVYFHFQTWKLGKDRILIDDSRKIGKKEPMVLVIGHKFKLEVWEAIIKMMAIGEVASFHVKKELVYSYPFVSKTLRELGQEQRVKHSCTMTLHTEGIGYADLDGLINQPSDLEFVIELLKVENSSEYEKELWQMSTEERFNMIPELKKKGNMLYGQKLFDEAEKAYTEALSILEQMMLRERKCDNEWITLNKIKIPILLNYAQCKLIKEEYYSVIEHCNTILEHDKDNEKALYRRAKAHTGAWNPDAAEEDFRRLKKLNPAMTAICDKELEYLKKLRHEKTEQDRDALKNLFGTEIAAS</sequence>
<dbReference type="SUPFAM" id="SSF54534">
    <property type="entry name" value="FKBP-like"/>
    <property type="match status" value="1"/>
</dbReference>
<feature type="domain" description="AIP/AIPL N-terminal FKBP-type PPIase" evidence="5">
    <location>
        <begin position="26"/>
        <end position="147"/>
    </location>
</feature>
<dbReference type="Gene3D" id="1.25.40.10">
    <property type="entry name" value="Tetratricopeptide repeat domain"/>
    <property type="match status" value="1"/>
</dbReference>
<evidence type="ECO:0000259" key="5">
    <source>
        <dbReference type="Pfam" id="PF23322"/>
    </source>
</evidence>
<keyword evidence="7" id="KW-1185">Reference proteome</keyword>